<dbReference type="HOGENOM" id="CLU_1501358_0_0_9"/>
<keyword evidence="1" id="KW-0732">Signal</keyword>
<proteinExistence type="predicted"/>
<comment type="caution">
    <text evidence="2">The sequence shown here is derived from an EMBL/GenBank/DDBJ whole genome shotgun (WGS) entry which is preliminary data.</text>
</comment>
<gene>
    <name evidence="2" type="ORF">FAEPRAM212_01014</name>
</gene>
<sequence>MKNWKKLLACLLVGLMALTVFTACDGSVGAPMGPKRSDAESAKALCTKFGVTYSEELSEKAYSIANWVASTSVSCSTNTNKTELYRVGNANDVTKTNLLQNNYATAFESMSMGIYGENNFVPGFGIDTDLDSRKDYIRFVLPKDGTVTDTMTKAAAGKTKLGVAYVVKDGVSYAVVLFG</sequence>
<dbReference type="AlphaFoldDB" id="A8S9C3"/>
<organism evidence="2 3">
    <name type="scientific">Faecalibacterium prausnitzii M21/2</name>
    <dbReference type="NCBI Taxonomy" id="411485"/>
    <lineage>
        <taxon>Bacteria</taxon>
        <taxon>Bacillati</taxon>
        <taxon>Bacillota</taxon>
        <taxon>Clostridia</taxon>
        <taxon>Eubacteriales</taxon>
        <taxon>Oscillospiraceae</taxon>
        <taxon>Faecalibacterium</taxon>
    </lineage>
</organism>
<evidence type="ECO:0000313" key="3">
    <source>
        <dbReference type="Proteomes" id="UP000005945"/>
    </source>
</evidence>
<feature type="chain" id="PRO_5038659791" description="SCP domain-containing protein" evidence="1">
    <location>
        <begin position="23"/>
        <end position="179"/>
    </location>
</feature>
<accession>A8S9C3</accession>
<name>A8S9C3_9FIRM</name>
<evidence type="ECO:0000313" key="2">
    <source>
        <dbReference type="EMBL" id="EDP22205.1"/>
    </source>
</evidence>
<protein>
    <recommendedName>
        <fullName evidence="4">SCP domain-containing protein</fullName>
    </recommendedName>
</protein>
<evidence type="ECO:0000256" key="1">
    <source>
        <dbReference type="SAM" id="SignalP"/>
    </source>
</evidence>
<dbReference type="GeneID" id="75067897"/>
<dbReference type="PROSITE" id="PS51257">
    <property type="entry name" value="PROKAR_LIPOPROTEIN"/>
    <property type="match status" value="1"/>
</dbReference>
<reference evidence="2 3" key="2">
    <citation type="submission" date="2007-09" db="EMBL/GenBank/DDBJ databases">
        <authorList>
            <person name="Fulton L."/>
            <person name="Clifton S."/>
            <person name="Fulton B."/>
            <person name="Xu J."/>
            <person name="Minx P."/>
            <person name="Pepin K.H."/>
            <person name="Johnson M."/>
            <person name="Thiruvilangam P."/>
            <person name="Bhonagiri V."/>
            <person name="Nash W.E."/>
            <person name="Mardis E.R."/>
            <person name="Wilson R.K."/>
        </authorList>
    </citation>
    <scope>NUCLEOTIDE SEQUENCE [LARGE SCALE GENOMIC DNA]</scope>
    <source>
        <strain evidence="2 3">M21/2</strain>
    </source>
</reference>
<evidence type="ECO:0008006" key="4">
    <source>
        <dbReference type="Google" id="ProtNLM"/>
    </source>
</evidence>
<reference evidence="2 3" key="1">
    <citation type="submission" date="2007-09" db="EMBL/GenBank/DDBJ databases">
        <title>Draft genome sequence of Faecalibacterium prausnitzii M21/2.</title>
        <authorList>
            <person name="Sudarsanam P."/>
            <person name="Ley R."/>
            <person name="Guruge J."/>
            <person name="Turnbaugh P.J."/>
            <person name="Mahowald M."/>
            <person name="Liep D."/>
            <person name="Gordon J."/>
        </authorList>
    </citation>
    <scope>NUCLEOTIDE SEQUENCE [LARGE SCALE GENOMIC DNA]</scope>
    <source>
        <strain evidence="2 3">M21/2</strain>
    </source>
</reference>
<dbReference type="RefSeq" id="WP_006735330.1">
    <property type="nucleotide sequence ID" value="NZ_DS483497.1"/>
</dbReference>
<feature type="signal peptide" evidence="1">
    <location>
        <begin position="1"/>
        <end position="22"/>
    </location>
</feature>
<dbReference type="Proteomes" id="UP000005945">
    <property type="component" value="Unassembled WGS sequence"/>
</dbReference>
<dbReference type="EMBL" id="ABED02000022">
    <property type="protein sequence ID" value="EDP22205.1"/>
    <property type="molecule type" value="Genomic_DNA"/>
</dbReference>